<sequence length="131" mass="14922">MLQAEVQESKLKIREDTEVLVDVSSSVEKPEGEDKRTTELLYVIDIDSDSDLDRAKQRQEKVFQTIEVKVNELFEFSDNKFQEEGGLDSINQLKEQVTNFPEIQPPSEPTVHPPESSSKVETVRTCPNPTD</sequence>
<organism evidence="1 2">
    <name type="scientific">Arctium lappa</name>
    <name type="common">Greater burdock</name>
    <name type="synonym">Lappa major</name>
    <dbReference type="NCBI Taxonomy" id="4217"/>
    <lineage>
        <taxon>Eukaryota</taxon>
        <taxon>Viridiplantae</taxon>
        <taxon>Streptophyta</taxon>
        <taxon>Embryophyta</taxon>
        <taxon>Tracheophyta</taxon>
        <taxon>Spermatophyta</taxon>
        <taxon>Magnoliopsida</taxon>
        <taxon>eudicotyledons</taxon>
        <taxon>Gunneridae</taxon>
        <taxon>Pentapetalae</taxon>
        <taxon>asterids</taxon>
        <taxon>campanulids</taxon>
        <taxon>Asterales</taxon>
        <taxon>Asteraceae</taxon>
        <taxon>Carduoideae</taxon>
        <taxon>Cardueae</taxon>
        <taxon>Arctiinae</taxon>
        <taxon>Arctium</taxon>
    </lineage>
</organism>
<comment type="caution">
    <text evidence="1">The sequence shown here is derived from an EMBL/GenBank/DDBJ whole genome shotgun (WGS) entry which is preliminary data.</text>
</comment>
<protein>
    <submittedName>
        <fullName evidence="1">Uncharacterized protein</fullName>
    </submittedName>
</protein>
<dbReference type="EMBL" id="CM042062">
    <property type="protein sequence ID" value="KAI3669158.1"/>
    <property type="molecule type" value="Genomic_DNA"/>
</dbReference>
<reference evidence="2" key="1">
    <citation type="journal article" date="2022" name="Mol. Ecol. Resour.">
        <title>The genomes of chicory, endive, great burdock and yacon provide insights into Asteraceae palaeo-polyploidization history and plant inulin production.</title>
        <authorList>
            <person name="Fan W."/>
            <person name="Wang S."/>
            <person name="Wang H."/>
            <person name="Wang A."/>
            <person name="Jiang F."/>
            <person name="Liu H."/>
            <person name="Zhao H."/>
            <person name="Xu D."/>
            <person name="Zhang Y."/>
        </authorList>
    </citation>
    <scope>NUCLEOTIDE SEQUENCE [LARGE SCALE GENOMIC DNA]</scope>
    <source>
        <strain evidence="2">cv. Niubang</strain>
    </source>
</reference>
<evidence type="ECO:0000313" key="1">
    <source>
        <dbReference type="EMBL" id="KAI3669158.1"/>
    </source>
</evidence>
<dbReference type="Proteomes" id="UP001055879">
    <property type="component" value="Linkage Group LG16"/>
</dbReference>
<gene>
    <name evidence="1" type="ORF">L6452_40384</name>
</gene>
<proteinExistence type="predicted"/>
<evidence type="ECO:0000313" key="2">
    <source>
        <dbReference type="Proteomes" id="UP001055879"/>
    </source>
</evidence>
<accession>A0ACB8XL89</accession>
<name>A0ACB8XL89_ARCLA</name>
<reference evidence="1 2" key="2">
    <citation type="journal article" date="2022" name="Mol. Ecol. Resour.">
        <title>The genomes of chicory, endive, great burdock and yacon provide insights into Asteraceae paleo-polyploidization history and plant inulin production.</title>
        <authorList>
            <person name="Fan W."/>
            <person name="Wang S."/>
            <person name="Wang H."/>
            <person name="Wang A."/>
            <person name="Jiang F."/>
            <person name="Liu H."/>
            <person name="Zhao H."/>
            <person name="Xu D."/>
            <person name="Zhang Y."/>
        </authorList>
    </citation>
    <scope>NUCLEOTIDE SEQUENCE [LARGE SCALE GENOMIC DNA]</scope>
    <source>
        <strain evidence="2">cv. Niubang</strain>
    </source>
</reference>
<keyword evidence="2" id="KW-1185">Reference proteome</keyword>